<gene>
    <name evidence="4" type="ORF">VSH64_08965</name>
</gene>
<dbReference type="PRINTS" id="PR00081">
    <property type="entry name" value="GDHRDH"/>
</dbReference>
<keyword evidence="5" id="KW-1185">Reference proteome</keyword>
<organism evidence="4 5">
    <name type="scientific">Amycolatopsis rhabdoformis</name>
    <dbReference type="NCBI Taxonomy" id="1448059"/>
    <lineage>
        <taxon>Bacteria</taxon>
        <taxon>Bacillati</taxon>
        <taxon>Actinomycetota</taxon>
        <taxon>Actinomycetes</taxon>
        <taxon>Pseudonocardiales</taxon>
        <taxon>Pseudonocardiaceae</taxon>
        <taxon>Amycolatopsis</taxon>
    </lineage>
</organism>
<dbReference type="EMBL" id="CP142149">
    <property type="protein sequence ID" value="WSE32238.1"/>
    <property type="molecule type" value="Genomic_DNA"/>
</dbReference>
<dbReference type="CDD" id="cd05374">
    <property type="entry name" value="17beta-HSD-like_SDR_c"/>
    <property type="match status" value="1"/>
</dbReference>
<keyword evidence="2" id="KW-0560">Oxidoreductase</keyword>
<dbReference type="Proteomes" id="UP001330812">
    <property type="component" value="Chromosome"/>
</dbReference>
<evidence type="ECO:0000256" key="3">
    <source>
        <dbReference type="RuleBase" id="RU000363"/>
    </source>
</evidence>
<dbReference type="RefSeq" id="WP_326835046.1">
    <property type="nucleotide sequence ID" value="NZ_CP142149.1"/>
</dbReference>
<protein>
    <submittedName>
        <fullName evidence="4">SDR family NAD(P)-dependent oxidoreductase</fullName>
    </submittedName>
</protein>
<dbReference type="PANTHER" id="PTHR43976">
    <property type="entry name" value="SHORT CHAIN DEHYDROGENASE"/>
    <property type="match status" value="1"/>
</dbReference>
<accession>A0ABZ1IF08</accession>
<dbReference type="PANTHER" id="PTHR43976:SF16">
    <property type="entry name" value="SHORT-CHAIN DEHYDROGENASE_REDUCTASE FAMILY PROTEIN"/>
    <property type="match status" value="1"/>
</dbReference>
<proteinExistence type="inferred from homology"/>
<evidence type="ECO:0000256" key="1">
    <source>
        <dbReference type="ARBA" id="ARBA00006484"/>
    </source>
</evidence>
<reference evidence="4 5" key="1">
    <citation type="journal article" date="2015" name="Int. J. Syst. Evol. Microbiol.">
        <title>Amycolatopsis rhabdoformis sp. nov., an actinomycete isolated from a tropical forest soil.</title>
        <authorList>
            <person name="Souza W.R."/>
            <person name="Silva R.E."/>
            <person name="Goodfellow M."/>
            <person name="Busarakam K."/>
            <person name="Figueiro F.S."/>
            <person name="Ferreira D."/>
            <person name="Rodrigues-Filho E."/>
            <person name="Moraes L.A.B."/>
            <person name="Zucchi T.D."/>
        </authorList>
    </citation>
    <scope>NUCLEOTIDE SEQUENCE [LARGE SCALE GENOMIC DNA]</scope>
    <source>
        <strain evidence="4 5">NCIMB 14900</strain>
    </source>
</reference>
<dbReference type="InterPro" id="IPR051911">
    <property type="entry name" value="SDR_oxidoreductase"/>
</dbReference>
<evidence type="ECO:0000313" key="4">
    <source>
        <dbReference type="EMBL" id="WSE32238.1"/>
    </source>
</evidence>
<dbReference type="InterPro" id="IPR036291">
    <property type="entry name" value="NAD(P)-bd_dom_sf"/>
</dbReference>
<name>A0ABZ1IF08_9PSEU</name>
<evidence type="ECO:0000256" key="2">
    <source>
        <dbReference type="ARBA" id="ARBA00023002"/>
    </source>
</evidence>
<dbReference type="PRINTS" id="PR00080">
    <property type="entry name" value="SDRFAMILY"/>
</dbReference>
<dbReference type="InterPro" id="IPR002347">
    <property type="entry name" value="SDR_fam"/>
</dbReference>
<dbReference type="SUPFAM" id="SSF51735">
    <property type="entry name" value="NAD(P)-binding Rossmann-fold domains"/>
    <property type="match status" value="1"/>
</dbReference>
<evidence type="ECO:0000313" key="5">
    <source>
        <dbReference type="Proteomes" id="UP001330812"/>
    </source>
</evidence>
<sequence>MPKTWLVTGAAGGLGQELTRAAVHSGDRVMATDLDLGALEAVTREYGDRVRTRVLDVTDSSAAAAAVAATVAELGSLDVVVNNAGHRGVGSIEDMPEDEFRRHIEINLFGVVNVSRAALPVLRSQRSGHVFQISTIGGRRAQPGIGAYQTSKWAVGGFSEILAKELAPVGVHVTLVELGGLRTAWAQTPIPMEEVREEYRSTVGRFAATYNRNPDVQRGDPAKIAQVVVALTDEPDPPVRLLIGSDSAWLAPRISAARAAEDEKWRHVSVSTDFDGLGDFADTEVARMVRP</sequence>
<comment type="similarity">
    <text evidence="1 3">Belongs to the short-chain dehydrogenases/reductases (SDR) family.</text>
</comment>
<dbReference type="Pfam" id="PF00106">
    <property type="entry name" value="adh_short"/>
    <property type="match status" value="1"/>
</dbReference>
<dbReference type="Gene3D" id="3.40.50.720">
    <property type="entry name" value="NAD(P)-binding Rossmann-like Domain"/>
    <property type="match status" value="1"/>
</dbReference>